<reference evidence="1 2" key="1">
    <citation type="submission" date="2020-07" db="EMBL/GenBank/DDBJ databases">
        <authorList>
            <person name="Feng X."/>
        </authorList>
    </citation>
    <scope>NUCLEOTIDE SEQUENCE [LARGE SCALE GENOMIC DNA]</scope>
    <source>
        <strain evidence="1 2">JCM14086</strain>
    </source>
</reference>
<dbReference type="EMBL" id="JACHVA010000099">
    <property type="protein sequence ID" value="MBC2602521.1"/>
    <property type="molecule type" value="Genomic_DNA"/>
</dbReference>
<dbReference type="AlphaFoldDB" id="A0A7X1AYV8"/>
<sequence length="77" mass="9153">MRILRASETGTSVSDLCREHEITDQTFYRWRRKYAGMELSDARKLKELQDENRRLKALVADQALNIEVLKEINSKKW</sequence>
<protein>
    <submittedName>
        <fullName evidence="1">Transposase</fullName>
    </submittedName>
</protein>
<dbReference type="GO" id="GO:0003677">
    <property type="term" value="F:DNA binding"/>
    <property type="evidence" value="ECO:0007669"/>
    <property type="project" value="InterPro"/>
</dbReference>
<dbReference type="PANTHER" id="PTHR33609:SF1">
    <property type="entry name" value="TRANSPOSASE"/>
    <property type="match status" value="1"/>
</dbReference>
<organism evidence="1 2">
    <name type="scientific">Puniceicoccus vermicola</name>
    <dbReference type="NCBI Taxonomy" id="388746"/>
    <lineage>
        <taxon>Bacteria</taxon>
        <taxon>Pseudomonadati</taxon>
        <taxon>Verrucomicrobiota</taxon>
        <taxon>Opitutia</taxon>
        <taxon>Puniceicoccales</taxon>
        <taxon>Puniceicoccaceae</taxon>
        <taxon>Puniceicoccus</taxon>
    </lineage>
</organism>
<evidence type="ECO:0000313" key="1">
    <source>
        <dbReference type="EMBL" id="MBC2602521.1"/>
    </source>
</evidence>
<dbReference type="GO" id="GO:0004803">
    <property type="term" value="F:transposase activity"/>
    <property type="evidence" value="ECO:0007669"/>
    <property type="project" value="InterPro"/>
</dbReference>
<dbReference type="InterPro" id="IPR009057">
    <property type="entry name" value="Homeodomain-like_sf"/>
</dbReference>
<dbReference type="Gene3D" id="1.10.10.60">
    <property type="entry name" value="Homeodomain-like"/>
    <property type="match status" value="1"/>
</dbReference>
<comment type="caution">
    <text evidence="1">The sequence shown here is derived from an EMBL/GenBank/DDBJ whole genome shotgun (WGS) entry which is preliminary data.</text>
</comment>
<proteinExistence type="predicted"/>
<dbReference type="Proteomes" id="UP000525652">
    <property type="component" value="Unassembled WGS sequence"/>
</dbReference>
<dbReference type="Pfam" id="PF01527">
    <property type="entry name" value="HTH_Tnp_1"/>
    <property type="match status" value="1"/>
</dbReference>
<dbReference type="InterPro" id="IPR052546">
    <property type="entry name" value="Transposase_8_domain"/>
</dbReference>
<dbReference type="InterPro" id="IPR002514">
    <property type="entry name" value="Transposase_8"/>
</dbReference>
<name>A0A7X1AYV8_9BACT</name>
<keyword evidence="2" id="KW-1185">Reference proteome</keyword>
<accession>A0A7X1AYV8</accession>
<dbReference type="SUPFAM" id="SSF46689">
    <property type="entry name" value="Homeodomain-like"/>
    <property type="match status" value="1"/>
</dbReference>
<evidence type="ECO:0000313" key="2">
    <source>
        <dbReference type="Proteomes" id="UP000525652"/>
    </source>
</evidence>
<dbReference type="PANTHER" id="PTHR33609">
    <property type="entry name" value="LOW CALCIUM RESPONSE LOCUS PROTEIN S"/>
    <property type="match status" value="1"/>
</dbReference>
<gene>
    <name evidence="1" type="ORF">H5P30_12120</name>
</gene>
<dbReference type="GO" id="GO:0006313">
    <property type="term" value="P:DNA transposition"/>
    <property type="evidence" value="ECO:0007669"/>
    <property type="project" value="InterPro"/>
</dbReference>